<reference evidence="8 9" key="1">
    <citation type="submission" date="2016-11" db="EMBL/GenBank/DDBJ databases">
        <authorList>
            <person name="Jaros S."/>
            <person name="Januszkiewicz K."/>
            <person name="Wedrychowicz H."/>
        </authorList>
    </citation>
    <scope>NUCLEOTIDE SEQUENCE [LARGE SCALE GENOMIC DNA]</scope>
    <source>
        <strain evidence="8 9">DSM 14828</strain>
    </source>
</reference>
<dbReference type="SFLD" id="SFLDG01123">
    <property type="entry name" value="methyltransferase_(Class_B)"/>
    <property type="match status" value="1"/>
</dbReference>
<keyword evidence="5" id="KW-0411">Iron-sulfur</keyword>
<dbReference type="InterPro" id="IPR007197">
    <property type="entry name" value="rSAM"/>
</dbReference>
<dbReference type="PROSITE" id="PS51332">
    <property type="entry name" value="B12_BINDING"/>
    <property type="match status" value="1"/>
</dbReference>
<dbReference type="GO" id="GO:0005829">
    <property type="term" value="C:cytosol"/>
    <property type="evidence" value="ECO:0007669"/>
    <property type="project" value="TreeGrafter"/>
</dbReference>
<dbReference type="PROSITE" id="PS51918">
    <property type="entry name" value="RADICAL_SAM"/>
    <property type="match status" value="1"/>
</dbReference>
<evidence type="ECO:0000259" key="6">
    <source>
        <dbReference type="PROSITE" id="PS51332"/>
    </source>
</evidence>
<dbReference type="STRING" id="1120975.SAMN02746064_01391"/>
<sequence>MKIVLTSLNSKYIHTNLAIRSIKSYLNFTEGEVILKEFTINDNLESILSKLAEENADVYAFSVYIWNGEETAKLAGNLKKIMPDSLIIAGGPEVSYDSEAQLEHYSADIIVRGEGEAAFKRLIEAINKGLDINKIPALTYRDGGKTVSTKDGLDLMDMDFLKDAYSDDELAIMGGRIIYYEGSRGCPFACAYCMSSVEKSMRFRSVEKVKMDIKRFIDLGVDQVKFVDRTFNCNKKRSKELLEFIVDNNSNTNFHFEIAADLLDEETIGILSKSSPGLIQLEVGVQSVNEKTLKEINRATDIYKIKENTLKILRLENIHLHLDLIAGLPFETIDDFASSFDEIIELRPHMLQLGFLKILKGSPMTELLGRHGYKYRHYPPYQVLENSYMTYSDMSLLEKVEHVVDKYYNSGGFKFALDMVFDTEMETMFEFFRQLASYWDKKGHFDNGVSKDKTYEILKEFLIEKGFDEQMTLNVMKMDYLLSNKWPLPVFLPHAGPTKEEAFEMFKNQEFLEKHLPLYSGVPAKEIYKKVHLETFSTPRGQKRTGLFYKPKDLQVKNLNAMIWVQEDFGA</sequence>
<dbReference type="SFLD" id="SFLDG01082">
    <property type="entry name" value="B12-binding_domain_containing"/>
    <property type="match status" value="1"/>
</dbReference>
<name>A0A1M4X1I1_9FIRM</name>
<dbReference type="Gene3D" id="3.40.50.280">
    <property type="entry name" value="Cobalamin-binding domain"/>
    <property type="match status" value="1"/>
</dbReference>
<evidence type="ECO:0000256" key="2">
    <source>
        <dbReference type="ARBA" id="ARBA00022691"/>
    </source>
</evidence>
<dbReference type="SUPFAM" id="SSF102114">
    <property type="entry name" value="Radical SAM enzymes"/>
    <property type="match status" value="1"/>
</dbReference>
<evidence type="ECO:0000259" key="7">
    <source>
        <dbReference type="PROSITE" id="PS51918"/>
    </source>
</evidence>
<dbReference type="SMART" id="SM00729">
    <property type="entry name" value="Elp3"/>
    <property type="match status" value="1"/>
</dbReference>
<feature type="domain" description="Radical SAM core" evidence="7">
    <location>
        <begin position="172"/>
        <end position="395"/>
    </location>
</feature>
<comment type="cofactor">
    <cofactor evidence="1">
        <name>[4Fe-4S] cluster</name>
        <dbReference type="ChEBI" id="CHEBI:49883"/>
    </cofactor>
</comment>
<dbReference type="Pfam" id="PF04055">
    <property type="entry name" value="Radical_SAM"/>
    <property type="match status" value="1"/>
</dbReference>
<dbReference type="InterPro" id="IPR025288">
    <property type="entry name" value="DUF4080"/>
</dbReference>
<dbReference type="GO" id="GO:0051539">
    <property type="term" value="F:4 iron, 4 sulfur cluster binding"/>
    <property type="evidence" value="ECO:0007669"/>
    <property type="project" value="UniProtKB-KW"/>
</dbReference>
<dbReference type="GO" id="GO:0031419">
    <property type="term" value="F:cobalamin binding"/>
    <property type="evidence" value="ECO:0007669"/>
    <property type="project" value="InterPro"/>
</dbReference>
<dbReference type="OrthoDB" id="9801424at2"/>
<evidence type="ECO:0000256" key="4">
    <source>
        <dbReference type="ARBA" id="ARBA00023004"/>
    </source>
</evidence>
<accession>A0A1M4X1I1</accession>
<dbReference type="Proteomes" id="UP000184251">
    <property type="component" value="Unassembled WGS sequence"/>
</dbReference>
<dbReference type="RefSeq" id="WP_073270484.1">
    <property type="nucleotide sequence ID" value="NZ_FQTU01000008.1"/>
</dbReference>
<keyword evidence="4" id="KW-0408">Iron</keyword>
<dbReference type="PANTHER" id="PTHR43409:SF16">
    <property type="entry name" value="SLR0320 PROTEIN"/>
    <property type="match status" value="1"/>
</dbReference>
<dbReference type="SUPFAM" id="SSF52242">
    <property type="entry name" value="Cobalamin (vitamin B12)-binding domain"/>
    <property type="match status" value="1"/>
</dbReference>
<dbReference type="InterPro" id="IPR023404">
    <property type="entry name" value="rSAM_horseshoe"/>
</dbReference>
<dbReference type="GO" id="GO:0003824">
    <property type="term" value="F:catalytic activity"/>
    <property type="evidence" value="ECO:0007669"/>
    <property type="project" value="InterPro"/>
</dbReference>
<keyword evidence="9" id="KW-1185">Reference proteome</keyword>
<dbReference type="Pfam" id="PF13311">
    <property type="entry name" value="DUF4080"/>
    <property type="match status" value="1"/>
</dbReference>
<organism evidence="8 9">
    <name type="scientific">Alkalibacter saccharofermentans DSM 14828</name>
    <dbReference type="NCBI Taxonomy" id="1120975"/>
    <lineage>
        <taxon>Bacteria</taxon>
        <taxon>Bacillati</taxon>
        <taxon>Bacillota</taxon>
        <taxon>Clostridia</taxon>
        <taxon>Eubacteriales</taxon>
        <taxon>Eubacteriaceae</taxon>
        <taxon>Alkalibacter</taxon>
    </lineage>
</organism>
<evidence type="ECO:0000313" key="8">
    <source>
        <dbReference type="EMBL" id="SHE87361.1"/>
    </source>
</evidence>
<dbReference type="InterPro" id="IPR034466">
    <property type="entry name" value="Methyltransferase_Class_B"/>
</dbReference>
<protein>
    <submittedName>
        <fullName evidence="8">Radical SAM superfamily enzyme YgiQ, UPF0313 family</fullName>
    </submittedName>
</protein>
<dbReference type="InterPro" id="IPR051198">
    <property type="entry name" value="BchE-like"/>
</dbReference>
<dbReference type="InterPro" id="IPR006638">
    <property type="entry name" value="Elp3/MiaA/NifB-like_rSAM"/>
</dbReference>
<evidence type="ECO:0000313" key="9">
    <source>
        <dbReference type="Proteomes" id="UP000184251"/>
    </source>
</evidence>
<evidence type="ECO:0000256" key="3">
    <source>
        <dbReference type="ARBA" id="ARBA00022723"/>
    </source>
</evidence>
<dbReference type="PANTHER" id="PTHR43409">
    <property type="entry name" value="ANAEROBIC MAGNESIUM-PROTOPORPHYRIN IX MONOMETHYL ESTER CYCLASE-RELATED"/>
    <property type="match status" value="1"/>
</dbReference>
<dbReference type="SFLD" id="SFLDS00029">
    <property type="entry name" value="Radical_SAM"/>
    <property type="match status" value="1"/>
</dbReference>
<dbReference type="GO" id="GO:0046872">
    <property type="term" value="F:metal ion binding"/>
    <property type="evidence" value="ECO:0007669"/>
    <property type="project" value="UniProtKB-KW"/>
</dbReference>
<keyword evidence="2" id="KW-0949">S-adenosyl-L-methionine</keyword>
<gene>
    <name evidence="8" type="ORF">SAMN02746064_01391</name>
</gene>
<dbReference type="CDD" id="cd01335">
    <property type="entry name" value="Radical_SAM"/>
    <property type="match status" value="1"/>
</dbReference>
<proteinExistence type="predicted"/>
<dbReference type="CDD" id="cd02068">
    <property type="entry name" value="radical_SAM_B12_BD"/>
    <property type="match status" value="1"/>
</dbReference>
<feature type="domain" description="B12-binding" evidence="6">
    <location>
        <begin position="1"/>
        <end position="133"/>
    </location>
</feature>
<dbReference type="InterPro" id="IPR058240">
    <property type="entry name" value="rSAM_sf"/>
</dbReference>
<evidence type="ECO:0000256" key="5">
    <source>
        <dbReference type="ARBA" id="ARBA00023014"/>
    </source>
</evidence>
<dbReference type="InterPro" id="IPR036724">
    <property type="entry name" value="Cobalamin-bd_sf"/>
</dbReference>
<keyword evidence="3" id="KW-0479">Metal-binding</keyword>
<dbReference type="AlphaFoldDB" id="A0A1M4X1I1"/>
<dbReference type="Pfam" id="PF02310">
    <property type="entry name" value="B12-binding"/>
    <property type="match status" value="1"/>
</dbReference>
<dbReference type="InterPro" id="IPR006158">
    <property type="entry name" value="Cobalamin-bd"/>
</dbReference>
<evidence type="ECO:0000256" key="1">
    <source>
        <dbReference type="ARBA" id="ARBA00001966"/>
    </source>
</evidence>
<dbReference type="Gene3D" id="3.80.30.20">
    <property type="entry name" value="tm_1862 like domain"/>
    <property type="match status" value="1"/>
</dbReference>
<dbReference type="EMBL" id="FQTU01000008">
    <property type="protein sequence ID" value="SHE87361.1"/>
    <property type="molecule type" value="Genomic_DNA"/>
</dbReference>